<dbReference type="AlphaFoldDB" id="A0A0E0MKU5"/>
<dbReference type="Gramene" id="OPUNC12G06200.1">
    <property type="protein sequence ID" value="OPUNC12G06200.1"/>
    <property type="gene ID" value="OPUNC12G06200"/>
</dbReference>
<proteinExistence type="predicted"/>
<name>A0A0E0MKU5_ORYPU</name>
<evidence type="ECO:0000313" key="3">
    <source>
        <dbReference type="Proteomes" id="UP000026962"/>
    </source>
</evidence>
<feature type="region of interest" description="Disordered" evidence="1">
    <location>
        <begin position="1"/>
        <end position="45"/>
    </location>
</feature>
<reference evidence="2" key="1">
    <citation type="submission" date="2015-04" db="UniProtKB">
        <authorList>
            <consortium name="EnsemblPlants"/>
        </authorList>
    </citation>
    <scope>IDENTIFICATION</scope>
</reference>
<reference evidence="2" key="2">
    <citation type="submission" date="2018-05" db="EMBL/GenBank/DDBJ databases">
        <title>OpunRS2 (Oryza punctata Reference Sequence Version 2).</title>
        <authorList>
            <person name="Zhang J."/>
            <person name="Kudrna D."/>
            <person name="Lee S."/>
            <person name="Talag J."/>
            <person name="Welchert J."/>
            <person name="Wing R.A."/>
        </authorList>
    </citation>
    <scope>NUCLEOTIDE SEQUENCE [LARGE SCALE GENOMIC DNA]</scope>
</reference>
<dbReference type="EnsemblPlants" id="OPUNC12G06200.1">
    <property type="protein sequence ID" value="OPUNC12G06200.1"/>
    <property type="gene ID" value="OPUNC12G06200"/>
</dbReference>
<dbReference type="Proteomes" id="UP000026962">
    <property type="component" value="Chromosome 12"/>
</dbReference>
<feature type="compositionally biased region" description="Basic residues" evidence="1">
    <location>
        <begin position="8"/>
        <end position="19"/>
    </location>
</feature>
<evidence type="ECO:0000313" key="2">
    <source>
        <dbReference type="EnsemblPlants" id="OPUNC12G06200.1"/>
    </source>
</evidence>
<protein>
    <recommendedName>
        <fullName evidence="4">DUF834 domain-containing protein</fullName>
    </recommendedName>
</protein>
<dbReference type="HOGENOM" id="CLU_2642337_0_0_1"/>
<accession>A0A0E0MKU5</accession>
<evidence type="ECO:0008006" key="4">
    <source>
        <dbReference type="Google" id="ProtNLM"/>
    </source>
</evidence>
<keyword evidence="3" id="KW-1185">Reference proteome</keyword>
<evidence type="ECO:0000256" key="1">
    <source>
        <dbReference type="SAM" id="MobiDB-lite"/>
    </source>
</evidence>
<sequence>MAGNLVSKRPKSSPYHRVHGGLFPYGSSDEHDQGDESWEAASVGGGAKDNGAIVGRVGAAIAAGLADRRRGGEGTYR</sequence>
<organism evidence="2">
    <name type="scientific">Oryza punctata</name>
    <name type="common">Red rice</name>
    <dbReference type="NCBI Taxonomy" id="4537"/>
    <lineage>
        <taxon>Eukaryota</taxon>
        <taxon>Viridiplantae</taxon>
        <taxon>Streptophyta</taxon>
        <taxon>Embryophyta</taxon>
        <taxon>Tracheophyta</taxon>
        <taxon>Spermatophyta</taxon>
        <taxon>Magnoliopsida</taxon>
        <taxon>Liliopsida</taxon>
        <taxon>Poales</taxon>
        <taxon>Poaceae</taxon>
        <taxon>BOP clade</taxon>
        <taxon>Oryzoideae</taxon>
        <taxon>Oryzeae</taxon>
        <taxon>Oryzinae</taxon>
        <taxon>Oryza</taxon>
    </lineage>
</organism>